<keyword evidence="3" id="KW-1185">Reference proteome</keyword>
<feature type="transmembrane region" description="Helical" evidence="1">
    <location>
        <begin position="81"/>
        <end position="100"/>
    </location>
</feature>
<dbReference type="OrthoDB" id="3715800at2759"/>
<dbReference type="EMBL" id="KZ678302">
    <property type="protein sequence ID" value="PSN58556.1"/>
    <property type="molecule type" value="Genomic_DNA"/>
</dbReference>
<sequence length="102" mass="10938">MVALCLHASSYKRHLQACEIVQESIASGTRVVHFALPACALAAWATGSSSTPMLFDLFQSGVLGFSLFLPTIAIQNHSDDWFTGATLVALYVLFASSAWLST</sequence>
<accession>A0A2T2MZV4</accession>
<feature type="transmembrane region" description="Helical" evidence="1">
    <location>
        <begin position="57"/>
        <end position="74"/>
    </location>
</feature>
<organism evidence="2 3">
    <name type="scientific">Corynespora cassiicola Philippines</name>
    <dbReference type="NCBI Taxonomy" id="1448308"/>
    <lineage>
        <taxon>Eukaryota</taxon>
        <taxon>Fungi</taxon>
        <taxon>Dikarya</taxon>
        <taxon>Ascomycota</taxon>
        <taxon>Pezizomycotina</taxon>
        <taxon>Dothideomycetes</taxon>
        <taxon>Pleosporomycetidae</taxon>
        <taxon>Pleosporales</taxon>
        <taxon>Corynesporascaceae</taxon>
        <taxon>Corynespora</taxon>
    </lineage>
</organism>
<evidence type="ECO:0000313" key="2">
    <source>
        <dbReference type="EMBL" id="PSN58556.1"/>
    </source>
</evidence>
<reference evidence="2 3" key="1">
    <citation type="journal article" date="2018" name="Front. Microbiol.">
        <title>Genome-Wide Analysis of Corynespora cassiicola Leaf Fall Disease Putative Effectors.</title>
        <authorList>
            <person name="Lopez D."/>
            <person name="Ribeiro S."/>
            <person name="Label P."/>
            <person name="Fumanal B."/>
            <person name="Venisse J.S."/>
            <person name="Kohler A."/>
            <person name="de Oliveira R.R."/>
            <person name="Labutti K."/>
            <person name="Lipzen A."/>
            <person name="Lail K."/>
            <person name="Bauer D."/>
            <person name="Ohm R.A."/>
            <person name="Barry K.W."/>
            <person name="Spatafora J."/>
            <person name="Grigoriev I.V."/>
            <person name="Martin F.M."/>
            <person name="Pujade-Renaud V."/>
        </authorList>
    </citation>
    <scope>NUCLEOTIDE SEQUENCE [LARGE SCALE GENOMIC DNA]</scope>
    <source>
        <strain evidence="2 3">Philippines</strain>
    </source>
</reference>
<proteinExistence type="predicted"/>
<dbReference type="AlphaFoldDB" id="A0A2T2MZV4"/>
<dbReference type="Proteomes" id="UP000240883">
    <property type="component" value="Unassembled WGS sequence"/>
</dbReference>
<name>A0A2T2MZV4_CORCC</name>
<keyword evidence="1" id="KW-0472">Membrane</keyword>
<protein>
    <recommendedName>
        <fullName evidence="4">Sodium/calcium exchanger membrane region domain-containing protein</fullName>
    </recommendedName>
</protein>
<keyword evidence="1" id="KW-1133">Transmembrane helix</keyword>
<keyword evidence="1" id="KW-0812">Transmembrane</keyword>
<gene>
    <name evidence="2" type="ORF">BS50DRAFT_641676</name>
</gene>
<evidence type="ECO:0000313" key="3">
    <source>
        <dbReference type="Proteomes" id="UP000240883"/>
    </source>
</evidence>
<evidence type="ECO:0008006" key="4">
    <source>
        <dbReference type="Google" id="ProtNLM"/>
    </source>
</evidence>
<evidence type="ECO:0000256" key="1">
    <source>
        <dbReference type="SAM" id="Phobius"/>
    </source>
</evidence>